<dbReference type="SUPFAM" id="SSF51182">
    <property type="entry name" value="RmlC-like cupins"/>
    <property type="match status" value="1"/>
</dbReference>
<dbReference type="Gene3D" id="2.60.120.10">
    <property type="entry name" value="Jelly Rolls"/>
    <property type="match status" value="1"/>
</dbReference>
<feature type="domain" description="ChrR-like cupin" evidence="1">
    <location>
        <begin position="16"/>
        <end position="110"/>
    </location>
</feature>
<protein>
    <submittedName>
        <fullName evidence="2">Quercetin dioxygenase-like cupin family protein</fullName>
    </submittedName>
</protein>
<gene>
    <name evidence="2" type="ORF">J2S03_003385</name>
</gene>
<dbReference type="CDD" id="cd20302">
    <property type="entry name" value="cupin_DAD"/>
    <property type="match status" value="1"/>
</dbReference>
<evidence type="ECO:0000313" key="2">
    <source>
        <dbReference type="EMBL" id="MDQ0191514.1"/>
    </source>
</evidence>
<keyword evidence="3" id="KW-1185">Reference proteome</keyword>
<evidence type="ECO:0000259" key="1">
    <source>
        <dbReference type="Pfam" id="PF12973"/>
    </source>
</evidence>
<dbReference type="EMBL" id="JAUSTP010000049">
    <property type="protein sequence ID" value="MDQ0191514.1"/>
    <property type="molecule type" value="Genomic_DNA"/>
</dbReference>
<accession>A0ABT9XMG6</accession>
<dbReference type="InterPro" id="IPR014710">
    <property type="entry name" value="RmlC-like_jellyroll"/>
</dbReference>
<comment type="caution">
    <text evidence="2">The sequence shown here is derived from an EMBL/GenBank/DDBJ whole genome shotgun (WGS) entry which is preliminary data.</text>
</comment>
<dbReference type="RefSeq" id="WP_274454802.1">
    <property type="nucleotide sequence ID" value="NZ_CP067097.1"/>
</dbReference>
<dbReference type="Pfam" id="PF12973">
    <property type="entry name" value="Cupin_7"/>
    <property type="match status" value="1"/>
</dbReference>
<dbReference type="InterPro" id="IPR011051">
    <property type="entry name" value="RmlC_Cupin_sf"/>
</dbReference>
<proteinExistence type="predicted"/>
<name>A0ABT9XMG6_9BACL</name>
<evidence type="ECO:0000313" key="3">
    <source>
        <dbReference type="Proteomes" id="UP001232973"/>
    </source>
</evidence>
<sequence>MTGSKVAKPYEVFASYVDSERMPWFEWVPGHWLKLCKLNPISGQMVLFIKSRPGTALPVHFHSGTVIVYTVQGEWTYDEGWVAKPGDVIYELSGSTHSPRMVGKEDTIVFAIIEGSLEFRDDDGNKLDMDNWQTMLKRYHDFCSANGIEPVDITRFD</sequence>
<dbReference type="Proteomes" id="UP001232973">
    <property type="component" value="Unassembled WGS sequence"/>
</dbReference>
<organism evidence="2 3">
    <name type="scientific">Alicyclobacillus cycloheptanicus</name>
    <dbReference type="NCBI Taxonomy" id="1457"/>
    <lineage>
        <taxon>Bacteria</taxon>
        <taxon>Bacillati</taxon>
        <taxon>Bacillota</taxon>
        <taxon>Bacilli</taxon>
        <taxon>Bacillales</taxon>
        <taxon>Alicyclobacillaceae</taxon>
        <taxon>Alicyclobacillus</taxon>
    </lineage>
</organism>
<dbReference type="InterPro" id="IPR025979">
    <property type="entry name" value="ChrR-like_cupin_dom"/>
</dbReference>
<reference evidence="2 3" key="1">
    <citation type="submission" date="2023-07" db="EMBL/GenBank/DDBJ databases">
        <title>Genomic Encyclopedia of Type Strains, Phase IV (KMG-IV): sequencing the most valuable type-strain genomes for metagenomic binning, comparative biology and taxonomic classification.</title>
        <authorList>
            <person name="Goeker M."/>
        </authorList>
    </citation>
    <scope>NUCLEOTIDE SEQUENCE [LARGE SCALE GENOMIC DNA]</scope>
    <source>
        <strain evidence="2 3">DSM 4006</strain>
    </source>
</reference>